<name>A0A6H5INN1_9HYME</name>
<accession>A0A6H5INN1</accession>
<evidence type="ECO:0000313" key="1">
    <source>
        <dbReference type="EMBL" id="CAB0038784.1"/>
    </source>
</evidence>
<proteinExistence type="predicted"/>
<dbReference type="Proteomes" id="UP000479190">
    <property type="component" value="Unassembled WGS sequence"/>
</dbReference>
<evidence type="ECO:0000313" key="2">
    <source>
        <dbReference type="Proteomes" id="UP000479190"/>
    </source>
</evidence>
<dbReference type="AlphaFoldDB" id="A0A6H5INN1"/>
<protein>
    <submittedName>
        <fullName evidence="1">Uncharacterized protein</fullName>
    </submittedName>
</protein>
<reference evidence="1 2" key="1">
    <citation type="submission" date="2020-02" db="EMBL/GenBank/DDBJ databases">
        <authorList>
            <person name="Ferguson B K."/>
        </authorList>
    </citation>
    <scope>NUCLEOTIDE SEQUENCE [LARGE SCALE GENOMIC DNA]</scope>
</reference>
<dbReference type="EMBL" id="CADCXV010000927">
    <property type="protein sequence ID" value="CAB0038784.1"/>
    <property type="molecule type" value="Genomic_DNA"/>
</dbReference>
<sequence>MGMRGAASSVAALQGVCEKSDRNGEKLASFVNPVDWYAMEDERRMEAEAGCPTCLACSSGSSSYVQ</sequence>
<keyword evidence="2" id="KW-1185">Reference proteome</keyword>
<gene>
    <name evidence="1" type="ORF">TBRA_LOCUS10552</name>
</gene>
<organism evidence="1 2">
    <name type="scientific">Trichogramma brassicae</name>
    <dbReference type="NCBI Taxonomy" id="86971"/>
    <lineage>
        <taxon>Eukaryota</taxon>
        <taxon>Metazoa</taxon>
        <taxon>Ecdysozoa</taxon>
        <taxon>Arthropoda</taxon>
        <taxon>Hexapoda</taxon>
        <taxon>Insecta</taxon>
        <taxon>Pterygota</taxon>
        <taxon>Neoptera</taxon>
        <taxon>Endopterygota</taxon>
        <taxon>Hymenoptera</taxon>
        <taxon>Apocrita</taxon>
        <taxon>Proctotrupomorpha</taxon>
        <taxon>Chalcidoidea</taxon>
        <taxon>Trichogrammatidae</taxon>
        <taxon>Trichogramma</taxon>
    </lineage>
</organism>